<organism evidence="2 3">
    <name type="scientific">Cerrena zonata</name>
    <dbReference type="NCBI Taxonomy" id="2478898"/>
    <lineage>
        <taxon>Eukaryota</taxon>
        <taxon>Fungi</taxon>
        <taxon>Dikarya</taxon>
        <taxon>Basidiomycota</taxon>
        <taxon>Agaricomycotina</taxon>
        <taxon>Agaricomycetes</taxon>
        <taxon>Polyporales</taxon>
        <taxon>Cerrenaceae</taxon>
        <taxon>Cerrena</taxon>
    </lineage>
</organism>
<dbReference type="EMBL" id="JASBNA010000011">
    <property type="protein sequence ID" value="KAK7688259.1"/>
    <property type="molecule type" value="Genomic_DNA"/>
</dbReference>
<feature type="compositionally biased region" description="Basic and acidic residues" evidence="1">
    <location>
        <begin position="392"/>
        <end position="402"/>
    </location>
</feature>
<feature type="region of interest" description="Disordered" evidence="1">
    <location>
        <begin position="197"/>
        <end position="238"/>
    </location>
</feature>
<feature type="region of interest" description="Disordered" evidence="1">
    <location>
        <begin position="252"/>
        <end position="325"/>
    </location>
</feature>
<accession>A0AAW0G9G1</accession>
<name>A0AAW0G9G1_9APHY</name>
<dbReference type="Proteomes" id="UP001385951">
    <property type="component" value="Unassembled WGS sequence"/>
</dbReference>
<comment type="caution">
    <text evidence="2">The sequence shown here is derived from an EMBL/GenBank/DDBJ whole genome shotgun (WGS) entry which is preliminary data.</text>
</comment>
<feature type="compositionally biased region" description="Polar residues" evidence="1">
    <location>
        <begin position="306"/>
        <end position="318"/>
    </location>
</feature>
<feature type="compositionally biased region" description="Low complexity" evidence="1">
    <location>
        <begin position="339"/>
        <end position="382"/>
    </location>
</feature>
<dbReference type="AlphaFoldDB" id="A0AAW0G9G1"/>
<keyword evidence="3" id="KW-1185">Reference proteome</keyword>
<feature type="compositionally biased region" description="Polar residues" evidence="1">
    <location>
        <begin position="270"/>
        <end position="281"/>
    </location>
</feature>
<feature type="region of interest" description="Disordered" evidence="1">
    <location>
        <begin position="128"/>
        <end position="151"/>
    </location>
</feature>
<proteinExistence type="predicted"/>
<protein>
    <recommendedName>
        <fullName evidence="4">C2H2-type domain-containing protein</fullName>
    </recommendedName>
</protein>
<reference evidence="2 3" key="1">
    <citation type="submission" date="2022-09" db="EMBL/GenBank/DDBJ databases">
        <authorList>
            <person name="Palmer J.M."/>
        </authorList>
    </citation>
    <scope>NUCLEOTIDE SEQUENCE [LARGE SCALE GENOMIC DNA]</scope>
    <source>
        <strain evidence="2 3">DSM 7382</strain>
    </source>
</reference>
<evidence type="ECO:0000313" key="3">
    <source>
        <dbReference type="Proteomes" id="UP001385951"/>
    </source>
</evidence>
<evidence type="ECO:0000313" key="2">
    <source>
        <dbReference type="EMBL" id="KAK7688259.1"/>
    </source>
</evidence>
<evidence type="ECO:0008006" key="4">
    <source>
        <dbReference type="Google" id="ProtNLM"/>
    </source>
</evidence>
<gene>
    <name evidence="2" type="ORF">QCA50_008629</name>
</gene>
<feature type="region of interest" description="Disordered" evidence="1">
    <location>
        <begin position="339"/>
        <end position="414"/>
    </location>
</feature>
<feature type="compositionally biased region" description="Low complexity" evidence="1">
    <location>
        <begin position="197"/>
        <end position="212"/>
    </location>
</feature>
<evidence type="ECO:0000256" key="1">
    <source>
        <dbReference type="SAM" id="MobiDB-lite"/>
    </source>
</evidence>
<sequence>MDFLFQGVFTASFPSYLSDFIGMSQQTAYELNDQISHFKDYLSASQEEGQDEVELPEDKFVDAFPFLPPTPSSGIHADPTPEPLAPLEPVLGIEILLDENRDPKSYKINGTEILRPPATLMPISPKEMSNKTKFAPSPSPAPTRVGNMVRNLERRSLKVPVLARDDADDEWLPLPEDGNGPERTSQELTLMIKAIDQSSQNSQGPPSPSLNSTNALPARSHSPSSGRTLAPSLAASTRTPIRRLNASLIRPVALSPRRHSQRTAPKIITGDQNQLIPSSPSLKIKTELMAARATPSARHTPRETLANRNTDSSLNTSPMAHPQRPVARQLSLSLVTRDTSVPYQSPSPTTTPSPTSNSFSRATSTSISTTNSSSYPSSSSRSLQKRSKRRKPKEDGAYESKPIKRRRTTKKTETSESAKLPIYCLYKGCKKGLQSSATPKDRDRHMDTHFTPRYVCSECNIRFSRRISVQQTYEERRMRGRGYRQSIGMVHVLAGRVNGTSETRPLVSTVLGMDGR</sequence>